<dbReference type="Proteomes" id="UP000001056">
    <property type="component" value="Unassembled WGS sequence"/>
</dbReference>
<keyword evidence="1" id="KW-0677">Repeat</keyword>
<proteinExistence type="predicted"/>
<dbReference type="SMART" id="SM00248">
    <property type="entry name" value="ANK"/>
    <property type="match status" value="6"/>
</dbReference>
<evidence type="ECO:0000313" key="5">
    <source>
        <dbReference type="EMBL" id="EAQ90285.1"/>
    </source>
</evidence>
<name>Q2HC34_CHAGB</name>
<dbReference type="InterPro" id="IPR051637">
    <property type="entry name" value="Ank_repeat_dom-contain_49"/>
</dbReference>
<dbReference type="InterPro" id="IPR036770">
    <property type="entry name" value="Ankyrin_rpt-contain_sf"/>
</dbReference>
<dbReference type="OMA" id="HVSVMEM"/>
<gene>
    <name evidence="5" type="ORF">CHGG_02220</name>
</gene>
<feature type="repeat" description="ANK" evidence="3">
    <location>
        <begin position="149"/>
        <end position="182"/>
    </location>
</feature>
<dbReference type="Gene3D" id="1.25.40.20">
    <property type="entry name" value="Ankyrin repeat-containing domain"/>
    <property type="match status" value="2"/>
</dbReference>
<dbReference type="PROSITE" id="PS50088">
    <property type="entry name" value="ANK_REPEAT"/>
    <property type="match status" value="5"/>
</dbReference>
<feature type="repeat" description="ANK" evidence="3">
    <location>
        <begin position="183"/>
        <end position="215"/>
    </location>
</feature>
<dbReference type="eggNOG" id="KOG4177">
    <property type="taxonomic scope" value="Eukaryota"/>
</dbReference>
<feature type="repeat" description="ANK" evidence="3">
    <location>
        <begin position="115"/>
        <end position="139"/>
    </location>
</feature>
<dbReference type="OrthoDB" id="4580745at2759"/>
<dbReference type="EMBL" id="CH408030">
    <property type="protein sequence ID" value="EAQ90285.1"/>
    <property type="molecule type" value="Genomic_DNA"/>
</dbReference>
<feature type="region of interest" description="Disordered" evidence="4">
    <location>
        <begin position="1"/>
        <end position="24"/>
    </location>
</feature>
<dbReference type="PANTHER" id="PTHR24180">
    <property type="entry name" value="CYCLIN-DEPENDENT KINASE INHIBITOR 2C-RELATED"/>
    <property type="match status" value="1"/>
</dbReference>
<reference evidence="6" key="1">
    <citation type="journal article" date="2015" name="Genome Announc.">
        <title>Draft genome sequence of the cellulolytic fungus Chaetomium globosum.</title>
        <authorList>
            <person name="Cuomo C.A."/>
            <person name="Untereiner W.A."/>
            <person name="Ma L.-J."/>
            <person name="Grabherr M."/>
            <person name="Birren B.W."/>
        </authorList>
    </citation>
    <scope>NUCLEOTIDE SEQUENCE [LARGE SCALE GENOMIC DNA]</scope>
    <source>
        <strain evidence="6">ATCC 6205 / CBS 148.51 / DSM 1962 / NBRC 6347 / NRRL 1970</strain>
    </source>
</reference>
<evidence type="ECO:0000256" key="2">
    <source>
        <dbReference type="ARBA" id="ARBA00023043"/>
    </source>
</evidence>
<evidence type="ECO:0000256" key="4">
    <source>
        <dbReference type="SAM" id="MobiDB-lite"/>
    </source>
</evidence>
<dbReference type="AlphaFoldDB" id="Q2HC34"/>
<feature type="repeat" description="ANK" evidence="3">
    <location>
        <begin position="218"/>
        <end position="242"/>
    </location>
</feature>
<dbReference type="PROSITE" id="PS50297">
    <property type="entry name" value="ANK_REP_REGION"/>
    <property type="match status" value="3"/>
</dbReference>
<dbReference type="Pfam" id="PF12796">
    <property type="entry name" value="Ank_2"/>
    <property type="match status" value="2"/>
</dbReference>
<dbReference type="GeneID" id="4389023"/>
<dbReference type="HOGENOM" id="CLU_839368_0_0_1"/>
<accession>Q2HC34</accession>
<organism evidence="5 6">
    <name type="scientific">Chaetomium globosum (strain ATCC 6205 / CBS 148.51 / DSM 1962 / NBRC 6347 / NRRL 1970)</name>
    <name type="common">Soil fungus</name>
    <dbReference type="NCBI Taxonomy" id="306901"/>
    <lineage>
        <taxon>Eukaryota</taxon>
        <taxon>Fungi</taxon>
        <taxon>Dikarya</taxon>
        <taxon>Ascomycota</taxon>
        <taxon>Pezizomycotina</taxon>
        <taxon>Sordariomycetes</taxon>
        <taxon>Sordariomycetidae</taxon>
        <taxon>Sordariales</taxon>
        <taxon>Chaetomiaceae</taxon>
        <taxon>Chaetomium</taxon>
    </lineage>
</organism>
<dbReference type="STRING" id="306901.Q2HC34"/>
<protein>
    <submittedName>
        <fullName evidence="5">Uncharacterized protein</fullName>
    </submittedName>
</protein>
<evidence type="ECO:0000313" key="6">
    <source>
        <dbReference type="Proteomes" id="UP000001056"/>
    </source>
</evidence>
<feature type="repeat" description="ANK" evidence="3">
    <location>
        <begin position="252"/>
        <end position="276"/>
    </location>
</feature>
<keyword evidence="2 3" id="KW-0040">ANK repeat</keyword>
<evidence type="ECO:0000256" key="1">
    <source>
        <dbReference type="ARBA" id="ARBA00022737"/>
    </source>
</evidence>
<dbReference type="VEuPathDB" id="FungiDB:CHGG_02220"/>
<sequence>MQQVWHSPGPARSGDKGPQDALNSAMFGTCTPVAAMSLSPASQSHDGTSESERDQDLWSVAARGDIERLDVLLEGDYSVEATFAALQAASDGGYFEAVDQLLSTDKIDIDAYDEDGQTLLSYAAENGCEALVKLLLSTGKANINAKDKYGLTPLSYAVKNDNQAVVKLLLGTDKADVNAEDNGGRTPLFWAAKNGLEAIARLLLGTGKVTNVNAESGRGQTPLWWAARNGDEAIVKLLLGTGKVDIHVKDEDGRTPLFWAYRNGDEAITRLLLGVGKVDVDTKPQRSSDILVFGLIKFFLSYGPLPSTSKNYESCTARGRAKTSRRLHDTP</sequence>
<evidence type="ECO:0000256" key="3">
    <source>
        <dbReference type="PROSITE-ProRule" id="PRU00023"/>
    </source>
</evidence>
<dbReference type="InParanoid" id="Q2HC34"/>
<keyword evidence="6" id="KW-1185">Reference proteome</keyword>
<dbReference type="SUPFAM" id="SSF48403">
    <property type="entry name" value="Ankyrin repeat"/>
    <property type="match status" value="1"/>
</dbReference>
<dbReference type="InterPro" id="IPR002110">
    <property type="entry name" value="Ankyrin_rpt"/>
</dbReference>
<dbReference type="PANTHER" id="PTHR24180:SF45">
    <property type="entry name" value="POLY [ADP-RIBOSE] POLYMERASE TANKYRASE"/>
    <property type="match status" value="1"/>
</dbReference>
<dbReference type="RefSeq" id="XP_001228736.1">
    <property type="nucleotide sequence ID" value="XM_001228735.1"/>
</dbReference>